<keyword evidence="2" id="KW-1185">Reference proteome</keyword>
<dbReference type="InterPro" id="IPR014347">
    <property type="entry name" value="Tautomerase/MIF_sf"/>
</dbReference>
<dbReference type="GO" id="GO:0008704">
    <property type="term" value="F:5-carboxymethyl-2-hydroxymuconate delta-isomerase activity"/>
    <property type="evidence" value="ECO:0007669"/>
    <property type="project" value="InterPro"/>
</dbReference>
<dbReference type="OrthoDB" id="9814215at2"/>
<evidence type="ECO:0000313" key="1">
    <source>
        <dbReference type="EMBL" id="PSU49856.1"/>
    </source>
</evidence>
<dbReference type="PANTHER" id="PTHR37950:SF1">
    <property type="entry name" value="4-HYDROXYPHENYLACETATE CATABOLISM PROTEIN"/>
    <property type="match status" value="1"/>
</dbReference>
<dbReference type="InterPro" id="IPR004220">
    <property type="entry name" value="5-COMe_2-OHmuconate_Isoase"/>
</dbReference>
<dbReference type="CDD" id="cd00580">
    <property type="entry name" value="CHMI"/>
    <property type="match status" value="1"/>
</dbReference>
<dbReference type="SUPFAM" id="SSF55331">
    <property type="entry name" value="Tautomerase/MIF"/>
    <property type="match status" value="1"/>
</dbReference>
<comment type="caution">
    <text evidence="1">The sequence shown here is derived from an EMBL/GenBank/DDBJ whole genome shotgun (WGS) entry which is preliminary data.</text>
</comment>
<evidence type="ECO:0000313" key="2">
    <source>
        <dbReference type="Proteomes" id="UP000240987"/>
    </source>
</evidence>
<protein>
    <submittedName>
        <fullName evidence="1">5-carboxymethyl-2-hydroxymuconate isomerase</fullName>
    </submittedName>
</protein>
<dbReference type="AlphaFoldDB" id="A0A2T3JLG8"/>
<dbReference type="PANTHER" id="PTHR37950">
    <property type="entry name" value="4-HYDROXYPHENYLACETATE CATABOLISM PROTEIN"/>
    <property type="match status" value="1"/>
</dbReference>
<proteinExistence type="predicted"/>
<dbReference type="RefSeq" id="WP_107242065.1">
    <property type="nucleotide sequence ID" value="NZ_PYMJ01000005.1"/>
</dbReference>
<accession>A0A2T3JLG8</accession>
<dbReference type="EMBL" id="PYMJ01000005">
    <property type="protein sequence ID" value="PSU49856.1"/>
    <property type="molecule type" value="Genomic_DNA"/>
</dbReference>
<keyword evidence="1" id="KW-0413">Isomerase</keyword>
<dbReference type="Gene3D" id="3.30.429.10">
    <property type="entry name" value="Macrophage Migration Inhibitory Factor"/>
    <property type="match status" value="1"/>
</dbReference>
<dbReference type="Pfam" id="PF02962">
    <property type="entry name" value="CHMI"/>
    <property type="match status" value="1"/>
</dbReference>
<organism evidence="1 2">
    <name type="scientific">Photobacterium frigidiphilum</name>
    <dbReference type="NCBI Taxonomy" id="264736"/>
    <lineage>
        <taxon>Bacteria</taxon>
        <taxon>Pseudomonadati</taxon>
        <taxon>Pseudomonadota</taxon>
        <taxon>Gammaproteobacteria</taxon>
        <taxon>Vibrionales</taxon>
        <taxon>Vibrionaceae</taxon>
        <taxon>Photobacterium</taxon>
    </lineage>
</organism>
<gene>
    <name evidence="1" type="ORF">C9J12_06995</name>
</gene>
<sequence>MPNLVMEYSDPVAERVNIRDLLEDLHQALLESGLFEPESVKSRSYPCHNWFVGEDGDRKTFIHLNLSLLSGRTPEKKRELSRSLLSVLESHACEINSLTVDVRDMDVDSFLKVSF</sequence>
<reference evidence="1 2" key="1">
    <citation type="submission" date="2018-01" db="EMBL/GenBank/DDBJ databases">
        <title>Whole genome sequencing of Histamine producing bacteria.</title>
        <authorList>
            <person name="Butler K."/>
        </authorList>
    </citation>
    <scope>NUCLEOTIDE SEQUENCE [LARGE SCALE GENOMIC DNA]</scope>
    <source>
        <strain evidence="1 2">JCM 12947</strain>
    </source>
</reference>
<dbReference type="Proteomes" id="UP000240987">
    <property type="component" value="Unassembled WGS sequence"/>
</dbReference>
<name>A0A2T3JLG8_9GAMM</name>